<reference evidence="3 4" key="1">
    <citation type="journal article" date="2009" name="Stand. Genomic Sci.">
        <title>Complete genome sequence of Leptotrichia buccalis type strain (C-1013-b).</title>
        <authorList>
            <person name="Ivanova N."/>
            <person name="Gronow S."/>
            <person name="Lapidus A."/>
            <person name="Copeland A."/>
            <person name="Glavina Del Rio T."/>
            <person name="Nolan M."/>
            <person name="Lucas S."/>
            <person name="Chen F."/>
            <person name="Tice H."/>
            <person name="Cheng J.F."/>
            <person name="Saunders E."/>
            <person name="Bruce D."/>
            <person name="Goodwin L."/>
            <person name="Brettin T."/>
            <person name="Detter J.C."/>
            <person name="Han C."/>
            <person name="Pitluck S."/>
            <person name="Mikhailova N."/>
            <person name="Pati A."/>
            <person name="Mavrommatis K."/>
            <person name="Chen A."/>
            <person name="Palaniappan K."/>
            <person name="Land M."/>
            <person name="Hauser L."/>
            <person name="Chang Y.J."/>
            <person name="Jeffries C.D."/>
            <person name="Chain P."/>
            <person name="Rohde C."/>
            <person name="Goker M."/>
            <person name="Bristow J."/>
            <person name="Eisen J.A."/>
            <person name="Markowitz V."/>
            <person name="Hugenholtz P."/>
            <person name="Kyrpides N.C."/>
            <person name="Klenk H.P."/>
        </authorList>
    </citation>
    <scope>NUCLEOTIDE SEQUENCE [LARGE SCALE GENOMIC DNA]</scope>
    <source>
        <strain evidence="4">ATCC 14201 / DSM 1135 / JCM 12969 / NCTC 10249 / C-1013-b</strain>
    </source>
</reference>
<accession>C7NBB6</accession>
<dbReference type="InterPro" id="IPR032710">
    <property type="entry name" value="NTF2-like_dom_sf"/>
</dbReference>
<evidence type="ECO:0000256" key="1">
    <source>
        <dbReference type="SAM" id="MobiDB-lite"/>
    </source>
</evidence>
<evidence type="ECO:0000313" key="3">
    <source>
        <dbReference type="EMBL" id="ACV39447.1"/>
    </source>
</evidence>
<dbReference type="SUPFAM" id="SSF54427">
    <property type="entry name" value="NTF2-like"/>
    <property type="match status" value="1"/>
</dbReference>
<feature type="region of interest" description="Disordered" evidence="1">
    <location>
        <begin position="20"/>
        <end position="45"/>
    </location>
</feature>
<feature type="compositionally biased region" description="Low complexity" evidence="1">
    <location>
        <begin position="24"/>
        <end position="35"/>
    </location>
</feature>
<sequence length="295" mass="33490">MKKIIFFIIFLLLLSCGKKENGDNSRNSSNLSSNNGKIKKSENEKSVEEQIKEMVSIWNEASSNADFDTLEKILGDRIEYYQSSVTKAYYISDQKKFFVKNPVYGQKIKGDIIVTQISNKQVKAEFVKEVTTKKGVKDYPSYLVFENVNGEWKLILESDTISDANIARMRGGNNKVQRQQSTTITSNNQSTYDYGPSVTIVGTLISRKYQTINNSVTDVFFLRLSRPITVVGDAEDSPTETNVQEIQLMGEETRSLFDRDILGKRVQVTGELFHSHTAHHHTEVLIMTSNINFLN</sequence>
<dbReference type="EMBL" id="CP001685">
    <property type="protein sequence ID" value="ACV39447.1"/>
    <property type="molecule type" value="Genomic_DNA"/>
</dbReference>
<dbReference type="STRING" id="523794.Lebu_1575"/>
<dbReference type="eggNOG" id="COG3755">
    <property type="taxonomic scope" value="Bacteria"/>
</dbReference>
<dbReference type="RefSeq" id="WP_015769787.1">
    <property type="nucleotide sequence ID" value="NC_013192.1"/>
</dbReference>
<dbReference type="InterPro" id="IPR027826">
    <property type="entry name" value="DUF4431"/>
</dbReference>
<organism evidence="3 4">
    <name type="scientific">Leptotrichia buccalis (strain ATCC 14201 / DSM 1135 / JCM 12969 / NCTC 10249 / C-1013-b)</name>
    <dbReference type="NCBI Taxonomy" id="523794"/>
    <lineage>
        <taxon>Bacteria</taxon>
        <taxon>Fusobacteriati</taxon>
        <taxon>Fusobacteriota</taxon>
        <taxon>Fusobacteriia</taxon>
        <taxon>Fusobacteriales</taxon>
        <taxon>Leptotrichiaceae</taxon>
        <taxon>Leptotrichia</taxon>
    </lineage>
</organism>
<evidence type="ECO:0000313" key="4">
    <source>
        <dbReference type="Proteomes" id="UP000001910"/>
    </source>
</evidence>
<feature type="domain" description="DUF4431" evidence="2">
    <location>
        <begin position="245"/>
        <end position="292"/>
    </location>
</feature>
<keyword evidence="4" id="KW-1185">Reference proteome</keyword>
<dbReference type="AlphaFoldDB" id="C7NBB6"/>
<proteinExistence type="predicted"/>
<dbReference type="OrthoDB" id="82376at2"/>
<dbReference type="HOGENOM" id="CLU_965757_0_0_0"/>
<name>C7NBB6_LEPBD</name>
<dbReference type="PROSITE" id="PS51257">
    <property type="entry name" value="PROKAR_LIPOPROTEIN"/>
    <property type="match status" value="1"/>
</dbReference>
<dbReference type="KEGG" id="lba:Lebu_1575"/>
<evidence type="ECO:0000259" key="2">
    <source>
        <dbReference type="Pfam" id="PF14485"/>
    </source>
</evidence>
<dbReference type="Proteomes" id="UP000001910">
    <property type="component" value="Chromosome"/>
</dbReference>
<protein>
    <recommendedName>
        <fullName evidence="2">DUF4431 domain-containing protein</fullName>
    </recommendedName>
</protein>
<gene>
    <name evidence="3" type="ordered locus">Lebu_1575</name>
</gene>
<dbReference type="Pfam" id="PF14485">
    <property type="entry name" value="DUF4431"/>
    <property type="match status" value="1"/>
</dbReference>